<evidence type="ECO:0000313" key="3">
    <source>
        <dbReference type="Proteomes" id="UP001190700"/>
    </source>
</evidence>
<evidence type="ECO:0000313" key="2">
    <source>
        <dbReference type="EMBL" id="KAK3268554.1"/>
    </source>
</evidence>
<feature type="compositionally biased region" description="Acidic residues" evidence="1">
    <location>
        <begin position="8"/>
        <end position="18"/>
    </location>
</feature>
<organism evidence="2 3">
    <name type="scientific">Cymbomonas tetramitiformis</name>
    <dbReference type="NCBI Taxonomy" id="36881"/>
    <lineage>
        <taxon>Eukaryota</taxon>
        <taxon>Viridiplantae</taxon>
        <taxon>Chlorophyta</taxon>
        <taxon>Pyramimonadophyceae</taxon>
        <taxon>Pyramimonadales</taxon>
        <taxon>Pyramimonadaceae</taxon>
        <taxon>Cymbomonas</taxon>
    </lineage>
</organism>
<keyword evidence="3" id="KW-1185">Reference proteome</keyword>
<feature type="region of interest" description="Disordered" evidence="1">
    <location>
        <begin position="1"/>
        <end position="293"/>
    </location>
</feature>
<gene>
    <name evidence="2" type="ORF">CYMTET_22950</name>
</gene>
<feature type="compositionally biased region" description="Low complexity" evidence="1">
    <location>
        <begin position="47"/>
        <end position="56"/>
    </location>
</feature>
<dbReference type="Proteomes" id="UP001190700">
    <property type="component" value="Unassembled WGS sequence"/>
</dbReference>
<reference evidence="2 3" key="1">
    <citation type="journal article" date="2015" name="Genome Biol. Evol.">
        <title>Comparative Genomics of a Bacterivorous Green Alga Reveals Evolutionary Causalities and Consequences of Phago-Mixotrophic Mode of Nutrition.</title>
        <authorList>
            <person name="Burns J.A."/>
            <person name="Paasch A."/>
            <person name="Narechania A."/>
            <person name="Kim E."/>
        </authorList>
    </citation>
    <scope>NUCLEOTIDE SEQUENCE [LARGE SCALE GENOMIC DNA]</scope>
    <source>
        <strain evidence="2 3">PLY_AMNH</strain>
    </source>
</reference>
<dbReference type="EMBL" id="LGRX02011747">
    <property type="protein sequence ID" value="KAK3268554.1"/>
    <property type="molecule type" value="Genomic_DNA"/>
</dbReference>
<protein>
    <submittedName>
        <fullName evidence="2">Uncharacterized protein</fullName>
    </submittedName>
</protein>
<evidence type="ECO:0000256" key="1">
    <source>
        <dbReference type="SAM" id="MobiDB-lite"/>
    </source>
</evidence>
<accession>A0AAE0FZ84</accession>
<sequence length="358" mass="37489">MSGFGLDADLDDVEEERLPEERRPVPPPSRPQGAGLAPLRQKDGGLAPLKAPSDLAPLPPPKKPPSSFGLGGEIDELPVPAPPPRKQISPPKDEGLSFGLGAELDDPQRGSSKQPSPPASFGLGAELDDPQRGSSKQPSPPASFGLGAELDDPQRGSSKQPSPPASFGLGAELDDPQRGSSKQPSPPASFGLGAELDHPAQQYGLQEELDQPLRRKEALEPGYGLLAETKAEPFQGQARPVAESGTTLQSTDDQHGDYRRQSADYLLSRQTAQRVSGQDAGDGRSSRYGREEERQAVLIQGGCEGQGVTGVAAKAKAWPLDVEGELHASRGMVTVIRADGGLAPCVSEGSNGDAPNVH</sequence>
<feature type="compositionally biased region" description="Basic and acidic residues" evidence="1">
    <location>
        <begin position="281"/>
        <end position="293"/>
    </location>
</feature>
<dbReference type="AlphaFoldDB" id="A0AAE0FZ84"/>
<comment type="caution">
    <text evidence="2">The sequence shown here is derived from an EMBL/GenBank/DDBJ whole genome shotgun (WGS) entry which is preliminary data.</text>
</comment>
<proteinExistence type="predicted"/>
<name>A0AAE0FZ84_9CHLO</name>
<feature type="compositionally biased region" description="Basic and acidic residues" evidence="1">
    <location>
        <begin position="252"/>
        <end position="262"/>
    </location>
</feature>